<evidence type="ECO:0000313" key="2">
    <source>
        <dbReference type="Proteomes" id="UP001566132"/>
    </source>
</evidence>
<reference evidence="1 2" key="1">
    <citation type="submission" date="2024-05" db="EMBL/GenBank/DDBJ databases">
        <title>Genetic variation in Jamaican populations of the coffee berry borer (Hypothenemus hampei).</title>
        <authorList>
            <person name="Errbii M."/>
            <person name="Myrie A."/>
        </authorList>
    </citation>
    <scope>NUCLEOTIDE SEQUENCE [LARGE SCALE GENOMIC DNA]</scope>
    <source>
        <strain evidence="1">JA-Hopewell-2020-01-JO</strain>
        <tissue evidence="1">Whole body</tissue>
    </source>
</reference>
<comment type="caution">
    <text evidence="1">The sequence shown here is derived from an EMBL/GenBank/DDBJ whole genome shotgun (WGS) entry which is preliminary data.</text>
</comment>
<sequence length="108" mass="12380">MCKKEFGDCEATLINNRSTKFSGNIFIMKTEGDDRIVVSHEGINVIILSCSVIRSYNVTEKIITCQFREDYFAQKLVIKFFGNDQVKTFLSALPPILRPTPEEDISRR</sequence>
<organism evidence="1 2">
    <name type="scientific">Hypothenemus hampei</name>
    <name type="common">Coffee berry borer</name>
    <dbReference type="NCBI Taxonomy" id="57062"/>
    <lineage>
        <taxon>Eukaryota</taxon>
        <taxon>Metazoa</taxon>
        <taxon>Ecdysozoa</taxon>
        <taxon>Arthropoda</taxon>
        <taxon>Hexapoda</taxon>
        <taxon>Insecta</taxon>
        <taxon>Pterygota</taxon>
        <taxon>Neoptera</taxon>
        <taxon>Endopterygota</taxon>
        <taxon>Coleoptera</taxon>
        <taxon>Polyphaga</taxon>
        <taxon>Cucujiformia</taxon>
        <taxon>Curculionidae</taxon>
        <taxon>Scolytinae</taxon>
        <taxon>Hypothenemus</taxon>
    </lineage>
</organism>
<proteinExistence type="predicted"/>
<keyword evidence="2" id="KW-1185">Reference proteome</keyword>
<evidence type="ECO:0000313" key="1">
    <source>
        <dbReference type="EMBL" id="KAL1498018.1"/>
    </source>
</evidence>
<protein>
    <submittedName>
        <fullName evidence="1">Uncharacterized protein</fullName>
    </submittedName>
</protein>
<accession>A0ABD1ENE0</accession>
<dbReference type="Proteomes" id="UP001566132">
    <property type="component" value="Unassembled WGS sequence"/>
</dbReference>
<name>A0ABD1ENE0_HYPHA</name>
<dbReference type="EMBL" id="JBDJPC010000006">
    <property type="protein sequence ID" value="KAL1498018.1"/>
    <property type="molecule type" value="Genomic_DNA"/>
</dbReference>
<gene>
    <name evidence="1" type="ORF">ABEB36_008881</name>
</gene>
<dbReference type="AlphaFoldDB" id="A0ABD1ENE0"/>